<comment type="catalytic activity">
    <reaction evidence="2">
        <text>a 3'-end 2',3'-cyclophospho-ribonucleotide-RNA + H2O = a 3'-end 2'-phospho-ribonucleotide-RNA + H(+)</text>
        <dbReference type="Rhea" id="RHEA:11828"/>
        <dbReference type="Rhea" id="RHEA-COMP:10464"/>
        <dbReference type="Rhea" id="RHEA-COMP:17353"/>
        <dbReference type="ChEBI" id="CHEBI:15377"/>
        <dbReference type="ChEBI" id="CHEBI:15378"/>
        <dbReference type="ChEBI" id="CHEBI:83064"/>
        <dbReference type="ChEBI" id="CHEBI:173113"/>
        <dbReference type="EC" id="3.1.4.58"/>
    </reaction>
</comment>
<feature type="short sequence motif" description="HXTX 1" evidence="2">
    <location>
        <begin position="37"/>
        <end position="40"/>
    </location>
</feature>
<sequence>MHRLFVAVPPPPHVRDALLAAMGGVAGARWQRDDQLHSTLRFIGEVDRHAGQDIAAALGGVHHPGFDATLSAPGVFDKRGRIDTLWIGVAPYPPIAALHHKVDAALRRAGVPPDTRAYHPHITIARFGREQVGAAGFVPAVPLTGIGFRVDHFALYESTLGHDGADYRIIERYSLD</sequence>
<proteinExistence type="inferred from homology"/>
<dbReference type="HAMAP" id="MF_01940">
    <property type="entry name" value="RNA_CPDase"/>
    <property type="match status" value="1"/>
</dbReference>
<dbReference type="Proteomes" id="UP000317894">
    <property type="component" value="Unassembled WGS sequence"/>
</dbReference>
<dbReference type="NCBIfam" id="TIGR02258">
    <property type="entry name" value="2_5_ligase"/>
    <property type="match status" value="1"/>
</dbReference>
<evidence type="ECO:0000256" key="2">
    <source>
        <dbReference type="HAMAP-Rule" id="MF_01940"/>
    </source>
</evidence>
<protein>
    <recommendedName>
        <fullName evidence="2">RNA 2',3'-cyclic phosphodiesterase</fullName>
        <shortName evidence="2">RNA 2',3'-CPDase</shortName>
        <ecNumber evidence="2">3.1.4.58</ecNumber>
    </recommendedName>
</protein>
<dbReference type="OrthoDB" id="9793819at2"/>
<name>A0A552U6Z5_9SPHN</name>
<evidence type="ECO:0000313" key="3">
    <source>
        <dbReference type="EMBL" id="TRW13982.1"/>
    </source>
</evidence>
<evidence type="ECO:0000313" key="4">
    <source>
        <dbReference type="Proteomes" id="UP000317894"/>
    </source>
</evidence>
<dbReference type="Pfam" id="PF13563">
    <property type="entry name" value="2_5_RNA_ligase2"/>
    <property type="match status" value="1"/>
</dbReference>
<organism evidence="3 4">
    <name type="scientific">Glacieibacterium frigidum</name>
    <dbReference type="NCBI Taxonomy" id="2593303"/>
    <lineage>
        <taxon>Bacteria</taxon>
        <taxon>Pseudomonadati</taxon>
        <taxon>Pseudomonadota</taxon>
        <taxon>Alphaproteobacteria</taxon>
        <taxon>Sphingomonadales</taxon>
        <taxon>Sphingosinicellaceae</taxon>
        <taxon>Glacieibacterium</taxon>
    </lineage>
</organism>
<dbReference type="Gene3D" id="3.90.1140.10">
    <property type="entry name" value="Cyclic phosphodiesterase"/>
    <property type="match status" value="1"/>
</dbReference>
<dbReference type="AlphaFoldDB" id="A0A552U6Z5"/>
<dbReference type="EMBL" id="VJWA01000002">
    <property type="protein sequence ID" value="TRW13982.1"/>
    <property type="molecule type" value="Genomic_DNA"/>
</dbReference>
<dbReference type="RefSeq" id="WP_144237188.1">
    <property type="nucleotide sequence ID" value="NZ_VJWA01000002.1"/>
</dbReference>
<accession>A0A552U6Z5</accession>
<keyword evidence="4" id="KW-1185">Reference proteome</keyword>
<feature type="active site" description="Proton acceptor" evidence="2">
    <location>
        <position position="121"/>
    </location>
</feature>
<dbReference type="EC" id="3.1.4.58" evidence="2"/>
<dbReference type="GO" id="GO:0004113">
    <property type="term" value="F:2',3'-cyclic-nucleotide 3'-phosphodiesterase activity"/>
    <property type="evidence" value="ECO:0007669"/>
    <property type="project" value="InterPro"/>
</dbReference>
<keyword evidence="1 2" id="KW-0378">Hydrolase</keyword>
<feature type="short sequence motif" description="HXTX 2" evidence="2">
    <location>
        <begin position="121"/>
        <end position="124"/>
    </location>
</feature>
<dbReference type="GO" id="GO:0008664">
    <property type="term" value="F:RNA 2',3'-cyclic 3'-phosphodiesterase activity"/>
    <property type="evidence" value="ECO:0007669"/>
    <property type="project" value="UniProtKB-EC"/>
</dbReference>
<comment type="similarity">
    <text evidence="2">Belongs to the 2H phosphoesterase superfamily. ThpR family.</text>
</comment>
<dbReference type="PANTHER" id="PTHR35561:SF1">
    <property type="entry name" value="RNA 2',3'-CYCLIC PHOSPHODIESTERASE"/>
    <property type="match status" value="1"/>
</dbReference>
<gene>
    <name evidence="3" type="primary">thpR</name>
    <name evidence="3" type="ORF">FMM06_09555</name>
</gene>
<evidence type="ECO:0000256" key="1">
    <source>
        <dbReference type="ARBA" id="ARBA00022801"/>
    </source>
</evidence>
<dbReference type="InterPro" id="IPR004175">
    <property type="entry name" value="RNA_CPDase"/>
</dbReference>
<reference evidence="3 4" key="1">
    <citation type="submission" date="2019-07" db="EMBL/GenBank/DDBJ databases">
        <title>Novel species isolated from glacier.</title>
        <authorList>
            <person name="Liu Q."/>
            <person name="Xin Y.-H."/>
        </authorList>
    </citation>
    <scope>NUCLEOTIDE SEQUENCE [LARGE SCALE GENOMIC DNA]</scope>
    <source>
        <strain evidence="3 4">LB1R16</strain>
    </source>
</reference>
<comment type="caution">
    <text evidence="3">The sequence shown here is derived from an EMBL/GenBank/DDBJ whole genome shotgun (WGS) entry which is preliminary data.</text>
</comment>
<dbReference type="InterPro" id="IPR009097">
    <property type="entry name" value="Cyclic_Pdiesterase"/>
</dbReference>
<feature type="active site" description="Proton donor" evidence="2">
    <location>
        <position position="37"/>
    </location>
</feature>
<dbReference type="SUPFAM" id="SSF55144">
    <property type="entry name" value="LigT-like"/>
    <property type="match status" value="1"/>
</dbReference>
<dbReference type="PANTHER" id="PTHR35561">
    <property type="entry name" value="RNA 2',3'-CYCLIC PHOSPHODIESTERASE"/>
    <property type="match status" value="1"/>
</dbReference>
<comment type="function">
    <text evidence="2">Hydrolyzes RNA 2',3'-cyclic phosphodiester to an RNA 2'-phosphomonoester.</text>
</comment>